<evidence type="ECO:0000256" key="4">
    <source>
        <dbReference type="ARBA" id="ARBA00023163"/>
    </source>
</evidence>
<dbReference type="InterPro" id="IPR000847">
    <property type="entry name" value="LysR_HTH_N"/>
</dbReference>
<accession>A0ABW7IR34</accession>
<comment type="caution">
    <text evidence="6">The sequence shown here is derived from an EMBL/GenBank/DDBJ whole genome shotgun (WGS) entry which is preliminary data.</text>
</comment>
<sequence>MNIDLLKAFVTLARSDTYRSAAEALFITQSALTKKIYRLESDIGATLFDRNRGGTKLSIVGECLLPEAKRVIASAEKFDQLSNQVATGQSGYLNIGFGISSFDIAPRHISEFKQRFSDVHVTLNDLPSQTQTEQLLSGELHIAYSRLPCESSLSSITLSSDRLCVAINHSHSESSLTSIFASLPYLALRPERGMGLHQQISKVATELNWQLRPSQFADDILTLLSLVKANIGFAIVPESAKALIDSTIHFILISASDYQWDIGVTWNPKFNNPARDRYINLLKTLEHNKKV</sequence>
<dbReference type="EMBL" id="JBIHSF010000011">
    <property type="protein sequence ID" value="MFH0263394.1"/>
    <property type="molecule type" value="Genomic_DNA"/>
</dbReference>
<evidence type="ECO:0000313" key="7">
    <source>
        <dbReference type="Proteomes" id="UP001607125"/>
    </source>
</evidence>
<dbReference type="PRINTS" id="PR00039">
    <property type="entry name" value="HTHLYSR"/>
</dbReference>
<proteinExistence type="inferred from homology"/>
<evidence type="ECO:0000256" key="2">
    <source>
        <dbReference type="ARBA" id="ARBA00023015"/>
    </source>
</evidence>
<dbReference type="CDD" id="cd08414">
    <property type="entry name" value="PBP2_LTTR_aromatics_like"/>
    <property type="match status" value="1"/>
</dbReference>
<dbReference type="PANTHER" id="PTHR30346:SF28">
    <property type="entry name" value="HTH-TYPE TRANSCRIPTIONAL REGULATOR CYNR"/>
    <property type="match status" value="1"/>
</dbReference>
<dbReference type="InterPro" id="IPR005119">
    <property type="entry name" value="LysR_subst-bd"/>
</dbReference>
<feature type="domain" description="HTH lysR-type" evidence="5">
    <location>
        <begin position="1"/>
        <end position="58"/>
    </location>
</feature>
<evidence type="ECO:0000259" key="5">
    <source>
        <dbReference type="PROSITE" id="PS50931"/>
    </source>
</evidence>
<dbReference type="Gene3D" id="3.40.190.10">
    <property type="entry name" value="Periplasmic binding protein-like II"/>
    <property type="match status" value="2"/>
</dbReference>
<gene>
    <name evidence="6" type="ORF">ACGRH2_23630</name>
</gene>
<evidence type="ECO:0000256" key="1">
    <source>
        <dbReference type="ARBA" id="ARBA00009437"/>
    </source>
</evidence>
<dbReference type="InterPro" id="IPR036388">
    <property type="entry name" value="WH-like_DNA-bd_sf"/>
</dbReference>
<keyword evidence="3" id="KW-0238">DNA-binding</keyword>
<dbReference type="InterPro" id="IPR036390">
    <property type="entry name" value="WH_DNA-bd_sf"/>
</dbReference>
<dbReference type="Proteomes" id="UP001607125">
    <property type="component" value="Unassembled WGS sequence"/>
</dbReference>
<dbReference type="Pfam" id="PF03466">
    <property type="entry name" value="LysR_substrate"/>
    <property type="match status" value="1"/>
</dbReference>
<keyword evidence="4" id="KW-0804">Transcription</keyword>
<protein>
    <submittedName>
        <fullName evidence="6">LysR family transcriptional regulator</fullName>
    </submittedName>
</protein>
<dbReference type="Gene3D" id="1.10.10.10">
    <property type="entry name" value="Winged helix-like DNA-binding domain superfamily/Winged helix DNA-binding domain"/>
    <property type="match status" value="1"/>
</dbReference>
<dbReference type="PANTHER" id="PTHR30346">
    <property type="entry name" value="TRANSCRIPTIONAL DUAL REGULATOR HCAR-RELATED"/>
    <property type="match status" value="1"/>
</dbReference>
<dbReference type="RefSeq" id="WP_394630194.1">
    <property type="nucleotide sequence ID" value="NZ_JBIHSF010000011.1"/>
</dbReference>
<evidence type="ECO:0000256" key="3">
    <source>
        <dbReference type="ARBA" id="ARBA00023125"/>
    </source>
</evidence>
<dbReference type="PROSITE" id="PS50931">
    <property type="entry name" value="HTH_LYSR"/>
    <property type="match status" value="1"/>
</dbReference>
<reference evidence="6 7" key="1">
    <citation type="submission" date="2024-10" db="EMBL/GenBank/DDBJ databases">
        <authorList>
            <person name="Yibar A."/>
            <person name="Saticioglu I.B."/>
            <person name="Duman M."/>
            <person name="Ajmi N."/>
            <person name="Gurler F."/>
            <person name="Ay H."/>
            <person name="Onuk E."/>
            <person name="Guler S."/>
            <person name="Romalde J.L."/>
        </authorList>
    </citation>
    <scope>NUCLEOTIDE SEQUENCE [LARGE SCALE GENOMIC DNA]</scope>
    <source>
        <strain evidence="6 7">1-TCBS-B</strain>
    </source>
</reference>
<organism evidence="6 7">
    <name type="scientific">Vibrio barjaei</name>
    <dbReference type="NCBI Taxonomy" id="1676683"/>
    <lineage>
        <taxon>Bacteria</taxon>
        <taxon>Pseudomonadati</taxon>
        <taxon>Pseudomonadota</taxon>
        <taxon>Gammaproteobacteria</taxon>
        <taxon>Vibrionales</taxon>
        <taxon>Vibrionaceae</taxon>
        <taxon>Vibrio</taxon>
    </lineage>
</organism>
<evidence type="ECO:0000313" key="6">
    <source>
        <dbReference type="EMBL" id="MFH0263394.1"/>
    </source>
</evidence>
<name>A0ABW7IR34_9VIBR</name>
<comment type="similarity">
    <text evidence="1">Belongs to the LysR transcriptional regulatory family.</text>
</comment>
<dbReference type="SUPFAM" id="SSF46785">
    <property type="entry name" value="Winged helix' DNA-binding domain"/>
    <property type="match status" value="1"/>
</dbReference>
<dbReference type="Pfam" id="PF00126">
    <property type="entry name" value="HTH_1"/>
    <property type="match status" value="1"/>
</dbReference>
<keyword evidence="2" id="KW-0805">Transcription regulation</keyword>
<keyword evidence="7" id="KW-1185">Reference proteome</keyword>
<dbReference type="SUPFAM" id="SSF53850">
    <property type="entry name" value="Periplasmic binding protein-like II"/>
    <property type="match status" value="1"/>
</dbReference>